<evidence type="ECO:0000313" key="2">
    <source>
        <dbReference type="EMBL" id="EJK55302.1"/>
    </source>
</evidence>
<dbReference type="Proteomes" id="UP000266841">
    <property type="component" value="Unassembled WGS sequence"/>
</dbReference>
<evidence type="ECO:0000256" key="1">
    <source>
        <dbReference type="SAM" id="SignalP"/>
    </source>
</evidence>
<feature type="chain" id="PRO_5012655360" description="HTH CENPB-type domain-containing protein" evidence="1">
    <location>
        <begin position="16"/>
        <end position="85"/>
    </location>
</feature>
<dbReference type="AlphaFoldDB" id="K0S982"/>
<name>K0S982_THAOC</name>
<evidence type="ECO:0008006" key="4">
    <source>
        <dbReference type="Google" id="ProtNLM"/>
    </source>
</evidence>
<dbReference type="EMBL" id="AGNL01034351">
    <property type="protein sequence ID" value="EJK55302.1"/>
    <property type="molecule type" value="Genomic_DNA"/>
</dbReference>
<keyword evidence="1" id="KW-0732">Signal</keyword>
<sequence>MAVLLEVLQLGLVLEELPLDQEPSKTRDILGIAKEKKINKKLNTWAGMPSSSVLVRVAQAIQFEGIGRRWTSEYLRKNNGPTRLL</sequence>
<protein>
    <recommendedName>
        <fullName evidence="4">HTH CENPB-type domain-containing protein</fullName>
    </recommendedName>
</protein>
<comment type="caution">
    <text evidence="2">The sequence shown here is derived from an EMBL/GenBank/DDBJ whole genome shotgun (WGS) entry which is preliminary data.</text>
</comment>
<proteinExistence type="predicted"/>
<gene>
    <name evidence="2" type="ORF">THAOC_24981</name>
</gene>
<organism evidence="2 3">
    <name type="scientific">Thalassiosira oceanica</name>
    <name type="common">Marine diatom</name>
    <dbReference type="NCBI Taxonomy" id="159749"/>
    <lineage>
        <taxon>Eukaryota</taxon>
        <taxon>Sar</taxon>
        <taxon>Stramenopiles</taxon>
        <taxon>Ochrophyta</taxon>
        <taxon>Bacillariophyta</taxon>
        <taxon>Coscinodiscophyceae</taxon>
        <taxon>Thalassiosirophycidae</taxon>
        <taxon>Thalassiosirales</taxon>
        <taxon>Thalassiosiraceae</taxon>
        <taxon>Thalassiosira</taxon>
    </lineage>
</organism>
<reference evidence="2 3" key="1">
    <citation type="journal article" date="2012" name="Genome Biol.">
        <title>Genome and low-iron response of an oceanic diatom adapted to chronic iron limitation.</title>
        <authorList>
            <person name="Lommer M."/>
            <person name="Specht M."/>
            <person name="Roy A.S."/>
            <person name="Kraemer L."/>
            <person name="Andreson R."/>
            <person name="Gutowska M.A."/>
            <person name="Wolf J."/>
            <person name="Bergner S.V."/>
            <person name="Schilhabel M.B."/>
            <person name="Klostermeier U.C."/>
            <person name="Beiko R.G."/>
            <person name="Rosenstiel P."/>
            <person name="Hippler M."/>
            <person name="Laroche J."/>
        </authorList>
    </citation>
    <scope>NUCLEOTIDE SEQUENCE [LARGE SCALE GENOMIC DNA]</scope>
    <source>
        <strain evidence="2 3">CCMP1005</strain>
    </source>
</reference>
<feature type="signal peptide" evidence="1">
    <location>
        <begin position="1"/>
        <end position="15"/>
    </location>
</feature>
<accession>K0S982</accession>
<evidence type="ECO:0000313" key="3">
    <source>
        <dbReference type="Proteomes" id="UP000266841"/>
    </source>
</evidence>
<keyword evidence="3" id="KW-1185">Reference proteome</keyword>